<dbReference type="EMBL" id="MH392246">
    <property type="protein sequence ID" value="QDL89899.1"/>
    <property type="molecule type" value="Genomic_DNA"/>
</dbReference>
<dbReference type="SUPFAM" id="SSF54909">
    <property type="entry name" value="Dimeric alpha+beta barrel"/>
    <property type="match status" value="1"/>
</dbReference>
<geneLocation type="plasmid" evidence="1">
    <name>pTT60</name>
</geneLocation>
<proteinExistence type="predicted"/>
<organism evidence="1">
    <name type="scientific">Sym plasmid</name>
    <dbReference type="NCBI Taxonomy" id="28430"/>
    <lineage>
        <taxon>other sequences</taxon>
        <taxon>plasmids</taxon>
    </lineage>
</organism>
<dbReference type="AlphaFoldDB" id="A0A515HKH0"/>
<keyword evidence="1" id="KW-0614">Plasmid</keyword>
<gene>
    <name evidence="1" type="ORF">pTT60_00034</name>
</gene>
<evidence type="ECO:0000313" key="1">
    <source>
        <dbReference type="EMBL" id="QDL89899.1"/>
    </source>
</evidence>
<evidence type="ECO:0008006" key="2">
    <source>
        <dbReference type="Google" id="ProtNLM"/>
    </source>
</evidence>
<dbReference type="InterPro" id="IPR011008">
    <property type="entry name" value="Dimeric_a/b-barrel"/>
</dbReference>
<accession>A0A515HKH0</accession>
<sequence length="118" mass="12719">MSPWKFVLYGALPATVAVQTALAGQVVEVVTLKLRAGVAAAEFAPIDKAVEREHVAKQPGFVSRESAHGADGERQVIVHWRSAFFADASMASFQKAPAAAQYMLRIEASTMSMKRDQG</sequence>
<reference evidence="1" key="1">
    <citation type="submission" date="2018-05" db="EMBL/GenBank/DDBJ databases">
        <title>Plant species dependent abundance and diversity of IncP-1 plasmids in the rhizosphere - sequence analysis provides new insights into the role as efficient and dynamic means for rapid bacterial adaptation.</title>
        <authorList>
            <person name="Nour E."/>
            <person name="Shintani M."/>
            <person name="Elsayed T."/>
            <person name="Blau K."/>
            <person name="Jechalke S."/>
            <person name="Sproeer C."/>
            <person name="Bunk B."/>
            <person name="Overmann J."/>
            <person name="Smalla K."/>
        </authorList>
    </citation>
    <scope>NUCLEOTIDE SEQUENCE</scope>
    <source>
        <plasmid evidence="1">pTT60</plasmid>
    </source>
</reference>
<protein>
    <recommendedName>
        <fullName evidence="2">Antibiotic biosynthesis monooxygenase</fullName>
    </recommendedName>
</protein>
<name>A0A515HKH0_9ZZZZ</name>